<comment type="subcellular location">
    <subcellularLocation>
        <location evidence="1">Nucleus</location>
    </subcellularLocation>
</comment>
<evidence type="ECO:0000256" key="4">
    <source>
        <dbReference type="ARBA" id="ARBA00023125"/>
    </source>
</evidence>
<gene>
    <name evidence="10" type="ORF">ACJRO7_007341</name>
</gene>
<dbReference type="PROSITE" id="PS51294">
    <property type="entry name" value="HTH_MYB"/>
    <property type="match status" value="2"/>
</dbReference>
<feature type="domain" description="Myb-like" evidence="8">
    <location>
        <begin position="98"/>
        <end position="144"/>
    </location>
</feature>
<dbReference type="SMART" id="SM00717">
    <property type="entry name" value="SANT"/>
    <property type="match status" value="2"/>
</dbReference>
<evidence type="ECO:0000256" key="7">
    <source>
        <dbReference type="SAM" id="MobiDB-lite"/>
    </source>
</evidence>
<keyword evidence="5" id="KW-0804">Transcription</keyword>
<evidence type="ECO:0000256" key="1">
    <source>
        <dbReference type="ARBA" id="ARBA00004123"/>
    </source>
</evidence>
<dbReference type="CDD" id="cd00167">
    <property type="entry name" value="SANT"/>
    <property type="match status" value="2"/>
</dbReference>
<evidence type="ECO:0000256" key="5">
    <source>
        <dbReference type="ARBA" id="ARBA00023163"/>
    </source>
</evidence>
<proteinExistence type="predicted"/>
<keyword evidence="2" id="KW-0677">Repeat</keyword>
<protein>
    <submittedName>
        <fullName evidence="10">Uncharacterized protein</fullName>
    </submittedName>
</protein>
<dbReference type="EMBL" id="JBJKBG010000011">
    <property type="protein sequence ID" value="KAL3715593.1"/>
    <property type="molecule type" value="Genomic_DNA"/>
</dbReference>
<evidence type="ECO:0000313" key="10">
    <source>
        <dbReference type="EMBL" id="KAL3715593.1"/>
    </source>
</evidence>
<feature type="domain" description="HTH myb-type" evidence="9">
    <location>
        <begin position="145"/>
        <end position="199"/>
    </location>
</feature>
<feature type="compositionally biased region" description="Polar residues" evidence="7">
    <location>
        <begin position="336"/>
        <end position="345"/>
    </location>
</feature>
<feature type="domain" description="Myb-like" evidence="8">
    <location>
        <begin position="145"/>
        <end position="195"/>
    </location>
</feature>
<dbReference type="InterPro" id="IPR009057">
    <property type="entry name" value="Homeodomain-like_sf"/>
</dbReference>
<sequence length="358" mass="39330">MSTQHLKSSAGGLSLSYKFGRLDHREPENPDMGLQILSPSWERAEKLVAIQKPNARNGCILGLETRGSVLVFSGEAEEQKTQSLCAKSGGGHTKLCARGHWRPAEDAKLKDLVSRFGPQNWNLIAEHLQGRSGKSCRLRWFNQLDPRINRKAFNEEEEDRLLAAHKAYGNKWAMIARLFPGRTDNAVKNHWHVIMARRQREQSNVYRKRKPPSHLHHRPDQHDHQHAQALPKGLDPSSSTTLSSNVDESDSTCTDLSLTPSSAMSSPPFFSGSSGKKTAAFDNVTSDKSSLTRNGFHFPGPGVINPGGLDHHHQHHNSGSSSDSNSEVSAPESVAGPTTNSNKMSPPSFIDFLGVGST</sequence>
<evidence type="ECO:0000259" key="8">
    <source>
        <dbReference type="PROSITE" id="PS50090"/>
    </source>
</evidence>
<feature type="domain" description="HTH myb-type" evidence="9">
    <location>
        <begin position="98"/>
        <end position="144"/>
    </location>
</feature>
<dbReference type="Pfam" id="PF13921">
    <property type="entry name" value="Myb_DNA-bind_6"/>
    <property type="match status" value="1"/>
</dbReference>
<dbReference type="InterPro" id="IPR017930">
    <property type="entry name" value="Myb_dom"/>
</dbReference>
<dbReference type="GO" id="GO:0005634">
    <property type="term" value="C:nucleus"/>
    <property type="evidence" value="ECO:0007669"/>
    <property type="project" value="UniProtKB-SubCell"/>
</dbReference>
<comment type="caution">
    <text evidence="10">The sequence shown here is derived from an EMBL/GenBank/DDBJ whole genome shotgun (WGS) entry which is preliminary data.</text>
</comment>
<dbReference type="AlphaFoldDB" id="A0ABD3INQ1"/>
<keyword evidence="6" id="KW-0539">Nucleus</keyword>
<feature type="compositionally biased region" description="Low complexity" evidence="7">
    <location>
        <begin position="317"/>
        <end position="326"/>
    </location>
</feature>
<dbReference type="Proteomes" id="UP001634007">
    <property type="component" value="Unassembled WGS sequence"/>
</dbReference>
<evidence type="ECO:0000313" key="11">
    <source>
        <dbReference type="Proteomes" id="UP001634007"/>
    </source>
</evidence>
<organism evidence="10 11">
    <name type="scientific">Eucalyptus globulus</name>
    <name type="common">Tasmanian blue gum</name>
    <dbReference type="NCBI Taxonomy" id="34317"/>
    <lineage>
        <taxon>Eukaryota</taxon>
        <taxon>Viridiplantae</taxon>
        <taxon>Streptophyta</taxon>
        <taxon>Embryophyta</taxon>
        <taxon>Tracheophyta</taxon>
        <taxon>Spermatophyta</taxon>
        <taxon>Magnoliopsida</taxon>
        <taxon>eudicotyledons</taxon>
        <taxon>Gunneridae</taxon>
        <taxon>Pentapetalae</taxon>
        <taxon>rosids</taxon>
        <taxon>malvids</taxon>
        <taxon>Myrtales</taxon>
        <taxon>Myrtaceae</taxon>
        <taxon>Myrtoideae</taxon>
        <taxon>Eucalypteae</taxon>
        <taxon>Eucalyptus</taxon>
    </lineage>
</organism>
<evidence type="ECO:0000259" key="9">
    <source>
        <dbReference type="PROSITE" id="PS51294"/>
    </source>
</evidence>
<dbReference type="InterPro" id="IPR050560">
    <property type="entry name" value="MYB_TF"/>
</dbReference>
<feature type="region of interest" description="Disordered" evidence="7">
    <location>
        <begin position="198"/>
        <end position="358"/>
    </location>
</feature>
<name>A0ABD3INQ1_EUCGL</name>
<feature type="compositionally biased region" description="Basic residues" evidence="7">
    <location>
        <begin position="206"/>
        <end position="217"/>
    </location>
</feature>
<evidence type="ECO:0000256" key="6">
    <source>
        <dbReference type="ARBA" id="ARBA00023242"/>
    </source>
</evidence>
<feature type="compositionally biased region" description="Polar residues" evidence="7">
    <location>
        <begin position="236"/>
        <end position="259"/>
    </location>
</feature>
<keyword evidence="4" id="KW-0238">DNA-binding</keyword>
<feature type="compositionally biased region" description="Polar residues" evidence="7">
    <location>
        <begin position="283"/>
        <end position="293"/>
    </location>
</feature>
<accession>A0ABD3INQ1</accession>
<dbReference type="PANTHER" id="PTHR45614:SF259">
    <property type="entry name" value="MYB DOMAIN PROTEIN 89-RELATED"/>
    <property type="match status" value="1"/>
</dbReference>
<dbReference type="PROSITE" id="PS50090">
    <property type="entry name" value="MYB_LIKE"/>
    <property type="match status" value="2"/>
</dbReference>
<dbReference type="Gene3D" id="1.10.10.60">
    <property type="entry name" value="Homeodomain-like"/>
    <property type="match status" value="2"/>
</dbReference>
<keyword evidence="11" id="KW-1185">Reference proteome</keyword>
<keyword evidence="3" id="KW-0805">Transcription regulation</keyword>
<dbReference type="GO" id="GO:0003677">
    <property type="term" value="F:DNA binding"/>
    <property type="evidence" value="ECO:0007669"/>
    <property type="project" value="UniProtKB-KW"/>
</dbReference>
<evidence type="ECO:0000256" key="3">
    <source>
        <dbReference type="ARBA" id="ARBA00023015"/>
    </source>
</evidence>
<dbReference type="InterPro" id="IPR001005">
    <property type="entry name" value="SANT/Myb"/>
</dbReference>
<reference evidence="10 11" key="1">
    <citation type="submission" date="2024-11" db="EMBL/GenBank/DDBJ databases">
        <title>Chromosome-level genome assembly of Eucalyptus globulus Labill. provides insights into its genome evolution.</title>
        <authorList>
            <person name="Li X."/>
        </authorList>
    </citation>
    <scope>NUCLEOTIDE SEQUENCE [LARGE SCALE GENOMIC DNA]</scope>
    <source>
        <strain evidence="10">CL2024</strain>
        <tissue evidence="10">Fresh tender leaves</tissue>
    </source>
</reference>
<dbReference type="SUPFAM" id="SSF46689">
    <property type="entry name" value="Homeodomain-like"/>
    <property type="match status" value="1"/>
</dbReference>
<dbReference type="FunFam" id="1.10.10.60:FF:000060">
    <property type="entry name" value="MYB transcription factor"/>
    <property type="match status" value="1"/>
</dbReference>
<feature type="compositionally biased region" description="Low complexity" evidence="7">
    <location>
        <begin position="260"/>
        <end position="275"/>
    </location>
</feature>
<evidence type="ECO:0000256" key="2">
    <source>
        <dbReference type="ARBA" id="ARBA00022737"/>
    </source>
</evidence>
<dbReference type="PANTHER" id="PTHR45614">
    <property type="entry name" value="MYB PROTEIN-RELATED"/>
    <property type="match status" value="1"/>
</dbReference>